<feature type="transmembrane region" description="Helical" evidence="7">
    <location>
        <begin position="109"/>
        <end position="129"/>
    </location>
</feature>
<keyword evidence="9" id="KW-0762">Sugar transport</keyword>
<evidence type="ECO:0000256" key="6">
    <source>
        <dbReference type="ARBA" id="ARBA00023136"/>
    </source>
</evidence>
<feature type="transmembrane region" description="Helical" evidence="7">
    <location>
        <begin position="181"/>
        <end position="203"/>
    </location>
</feature>
<comment type="subcellular location">
    <subcellularLocation>
        <location evidence="1 7">Cell membrane</location>
        <topology evidence="1 7">Multi-pass membrane protein</topology>
    </subcellularLocation>
</comment>
<feature type="domain" description="ABC transmembrane type-1" evidence="8">
    <location>
        <begin position="69"/>
        <end position="260"/>
    </location>
</feature>
<keyword evidence="2 7" id="KW-0813">Transport</keyword>
<name>A0A927REG9_9ACTN</name>
<dbReference type="RefSeq" id="WP_192752799.1">
    <property type="nucleotide sequence ID" value="NZ_BAABJL010000142.1"/>
</dbReference>
<dbReference type="GO" id="GO:0005886">
    <property type="term" value="C:plasma membrane"/>
    <property type="evidence" value="ECO:0007669"/>
    <property type="project" value="UniProtKB-SubCell"/>
</dbReference>
<keyword evidence="4 7" id="KW-0812">Transmembrane</keyword>
<dbReference type="PANTHER" id="PTHR32243:SF18">
    <property type="entry name" value="INNER MEMBRANE ABC TRANSPORTER PERMEASE PROTEIN YCJP"/>
    <property type="match status" value="1"/>
</dbReference>
<evidence type="ECO:0000259" key="8">
    <source>
        <dbReference type="PROSITE" id="PS50928"/>
    </source>
</evidence>
<feature type="transmembrane region" description="Helical" evidence="7">
    <location>
        <begin position="73"/>
        <end position="97"/>
    </location>
</feature>
<evidence type="ECO:0000256" key="4">
    <source>
        <dbReference type="ARBA" id="ARBA00022692"/>
    </source>
</evidence>
<dbReference type="AlphaFoldDB" id="A0A927REG9"/>
<gene>
    <name evidence="9" type="ORF">HEB94_006028</name>
</gene>
<evidence type="ECO:0000256" key="3">
    <source>
        <dbReference type="ARBA" id="ARBA00022475"/>
    </source>
</evidence>
<keyword evidence="5 7" id="KW-1133">Transmembrane helix</keyword>
<feature type="transmembrane region" description="Helical" evidence="7">
    <location>
        <begin position="141"/>
        <end position="160"/>
    </location>
</feature>
<evidence type="ECO:0000313" key="9">
    <source>
        <dbReference type="EMBL" id="MBE1609180.1"/>
    </source>
</evidence>
<dbReference type="Gene3D" id="1.10.3720.10">
    <property type="entry name" value="MetI-like"/>
    <property type="match status" value="1"/>
</dbReference>
<dbReference type="InterPro" id="IPR050901">
    <property type="entry name" value="BP-dep_ABC_trans_perm"/>
</dbReference>
<dbReference type="GO" id="GO:0055085">
    <property type="term" value="P:transmembrane transport"/>
    <property type="evidence" value="ECO:0007669"/>
    <property type="project" value="InterPro"/>
</dbReference>
<comment type="caution">
    <text evidence="9">The sequence shown here is derived from an EMBL/GenBank/DDBJ whole genome shotgun (WGS) entry which is preliminary data.</text>
</comment>
<dbReference type="PANTHER" id="PTHR32243">
    <property type="entry name" value="MALTOSE TRANSPORT SYSTEM PERMEASE-RELATED"/>
    <property type="match status" value="1"/>
</dbReference>
<feature type="transmembrane region" description="Helical" evidence="7">
    <location>
        <begin position="12"/>
        <end position="31"/>
    </location>
</feature>
<dbReference type="InterPro" id="IPR035906">
    <property type="entry name" value="MetI-like_sf"/>
</dbReference>
<sequence>MRRSTLLERSVRYACLATLAVFILFPVYYMIVTSLKSQREVFRNPGLWISEPTLANYAELVRSGFPRSLLNSFVVAGGATVVSLVVGVLAAYSLVCLRYRLRGTIRNALILAYLTPSALLFIPMAIIMSNLRQADTLHGLMLVYLSFTTPLATWLLMGFFSSLPPELEEQARVDGATRIQALYLVLIPLVRPGLVAVGIITFTSGWNEFLYALVLNLSPEAYTVPIAISHLISGDVYRWGEIMAGSVIASVPIMVLYYLGQRSVVDGLSTGAVKG</sequence>
<evidence type="ECO:0000256" key="2">
    <source>
        <dbReference type="ARBA" id="ARBA00022448"/>
    </source>
</evidence>
<dbReference type="EMBL" id="JADBEM010000001">
    <property type="protein sequence ID" value="MBE1609180.1"/>
    <property type="molecule type" value="Genomic_DNA"/>
</dbReference>
<keyword evidence="3" id="KW-1003">Cell membrane</keyword>
<evidence type="ECO:0000313" key="10">
    <source>
        <dbReference type="Proteomes" id="UP000638648"/>
    </source>
</evidence>
<dbReference type="Pfam" id="PF00528">
    <property type="entry name" value="BPD_transp_1"/>
    <property type="match status" value="1"/>
</dbReference>
<keyword evidence="10" id="KW-1185">Reference proteome</keyword>
<protein>
    <submittedName>
        <fullName evidence="9">Multiple sugar transport system permease protein</fullName>
    </submittedName>
</protein>
<proteinExistence type="inferred from homology"/>
<feature type="transmembrane region" description="Helical" evidence="7">
    <location>
        <begin position="239"/>
        <end position="259"/>
    </location>
</feature>
<organism evidence="9 10">
    <name type="scientific">Actinopolymorpha pittospori</name>
    <dbReference type="NCBI Taxonomy" id="648752"/>
    <lineage>
        <taxon>Bacteria</taxon>
        <taxon>Bacillati</taxon>
        <taxon>Actinomycetota</taxon>
        <taxon>Actinomycetes</taxon>
        <taxon>Propionibacteriales</taxon>
        <taxon>Actinopolymorphaceae</taxon>
        <taxon>Actinopolymorpha</taxon>
    </lineage>
</organism>
<keyword evidence="6 7" id="KW-0472">Membrane</keyword>
<reference evidence="9" key="1">
    <citation type="submission" date="2020-10" db="EMBL/GenBank/DDBJ databases">
        <title>Sequencing the genomes of 1000 actinobacteria strains.</title>
        <authorList>
            <person name="Klenk H.-P."/>
        </authorList>
    </citation>
    <scope>NUCLEOTIDE SEQUENCE</scope>
    <source>
        <strain evidence="9">DSM 45354</strain>
    </source>
</reference>
<evidence type="ECO:0000256" key="7">
    <source>
        <dbReference type="RuleBase" id="RU363032"/>
    </source>
</evidence>
<comment type="similarity">
    <text evidence="7">Belongs to the binding-protein-dependent transport system permease family.</text>
</comment>
<dbReference type="CDD" id="cd06261">
    <property type="entry name" value="TM_PBP2"/>
    <property type="match status" value="1"/>
</dbReference>
<dbReference type="PROSITE" id="PS50928">
    <property type="entry name" value="ABC_TM1"/>
    <property type="match status" value="1"/>
</dbReference>
<dbReference type="InterPro" id="IPR000515">
    <property type="entry name" value="MetI-like"/>
</dbReference>
<accession>A0A927REG9</accession>
<evidence type="ECO:0000256" key="5">
    <source>
        <dbReference type="ARBA" id="ARBA00022989"/>
    </source>
</evidence>
<dbReference type="SUPFAM" id="SSF161098">
    <property type="entry name" value="MetI-like"/>
    <property type="match status" value="1"/>
</dbReference>
<dbReference type="Proteomes" id="UP000638648">
    <property type="component" value="Unassembled WGS sequence"/>
</dbReference>
<evidence type="ECO:0000256" key="1">
    <source>
        <dbReference type="ARBA" id="ARBA00004651"/>
    </source>
</evidence>